<dbReference type="InterPro" id="IPR000998">
    <property type="entry name" value="MAM_dom"/>
</dbReference>
<evidence type="ECO:0000313" key="5">
    <source>
        <dbReference type="Proteomes" id="UP000770661"/>
    </source>
</evidence>
<evidence type="ECO:0000256" key="2">
    <source>
        <dbReference type="PROSITE-ProRule" id="PRU00124"/>
    </source>
</evidence>
<dbReference type="Gene3D" id="2.60.120.200">
    <property type="match status" value="1"/>
</dbReference>
<dbReference type="Proteomes" id="UP000770661">
    <property type="component" value="Unassembled WGS sequence"/>
</dbReference>
<dbReference type="Pfam" id="PF00057">
    <property type="entry name" value="Ldl_recept_a"/>
    <property type="match status" value="2"/>
</dbReference>
<gene>
    <name evidence="4" type="primary">Malrd1_0</name>
    <name evidence="4" type="ORF">GWK47_017020</name>
</gene>
<feature type="disulfide bond" evidence="2">
    <location>
        <begin position="302"/>
        <end position="317"/>
    </location>
</feature>
<dbReference type="PROSITE" id="PS01209">
    <property type="entry name" value="LDLRA_1"/>
    <property type="match status" value="2"/>
</dbReference>
<accession>A0A8J5CM90</accession>
<proteinExistence type="predicted"/>
<dbReference type="PRINTS" id="PR00261">
    <property type="entry name" value="LDLRECEPTOR"/>
</dbReference>
<dbReference type="CDD" id="cd06263">
    <property type="entry name" value="MAM"/>
    <property type="match status" value="1"/>
</dbReference>
<dbReference type="InterPro" id="IPR051560">
    <property type="entry name" value="MAM_domain-containing"/>
</dbReference>
<keyword evidence="5" id="KW-1185">Reference proteome</keyword>
<feature type="disulfide bond" evidence="2">
    <location>
        <begin position="290"/>
        <end position="308"/>
    </location>
</feature>
<dbReference type="GO" id="GO:0016020">
    <property type="term" value="C:membrane"/>
    <property type="evidence" value="ECO:0007669"/>
    <property type="project" value="InterPro"/>
</dbReference>
<dbReference type="PROSITE" id="PS50068">
    <property type="entry name" value="LDLRA_2"/>
    <property type="match status" value="2"/>
</dbReference>
<keyword evidence="1 2" id="KW-1015">Disulfide bond</keyword>
<dbReference type="Gene3D" id="4.10.400.10">
    <property type="entry name" value="Low-density Lipoprotein Receptor"/>
    <property type="match status" value="2"/>
</dbReference>
<reference evidence="4" key="1">
    <citation type="submission" date="2020-07" db="EMBL/GenBank/DDBJ databases">
        <title>The High-quality genome of the commercially important snow crab, Chionoecetes opilio.</title>
        <authorList>
            <person name="Jeong J.-H."/>
            <person name="Ryu S."/>
        </authorList>
    </citation>
    <scope>NUCLEOTIDE SEQUENCE</scope>
    <source>
        <strain evidence="4">MADBK_172401_WGS</strain>
        <tissue evidence="4">Digestive gland</tissue>
    </source>
</reference>
<organism evidence="4 5">
    <name type="scientific">Chionoecetes opilio</name>
    <name type="common">Atlantic snow crab</name>
    <name type="synonym">Cancer opilio</name>
    <dbReference type="NCBI Taxonomy" id="41210"/>
    <lineage>
        <taxon>Eukaryota</taxon>
        <taxon>Metazoa</taxon>
        <taxon>Ecdysozoa</taxon>
        <taxon>Arthropoda</taxon>
        <taxon>Crustacea</taxon>
        <taxon>Multicrustacea</taxon>
        <taxon>Malacostraca</taxon>
        <taxon>Eumalacostraca</taxon>
        <taxon>Eucarida</taxon>
        <taxon>Decapoda</taxon>
        <taxon>Pleocyemata</taxon>
        <taxon>Brachyura</taxon>
        <taxon>Eubrachyura</taxon>
        <taxon>Majoidea</taxon>
        <taxon>Majidae</taxon>
        <taxon>Chionoecetes</taxon>
    </lineage>
</organism>
<dbReference type="AlphaFoldDB" id="A0A8J5CM90"/>
<dbReference type="CDD" id="cd00112">
    <property type="entry name" value="LDLa"/>
    <property type="match status" value="2"/>
</dbReference>
<dbReference type="InterPro" id="IPR036055">
    <property type="entry name" value="LDL_receptor-like_sf"/>
</dbReference>
<dbReference type="OrthoDB" id="6341601at2759"/>
<sequence length="361" mass="39722">MWPQVMAHRHYGNKMPTLLIGNKNKIKIGDKRNFILYLEGVHGDGKSYIALDDFDFHDCESSGECHSTLDFRCADGSCVAYQRACDAQYDCEDKSDEYHCDKLQGDCSFDAGDWAAQCGWVQSQEDDKEWAAASGSPNPALGPPHDHALAARGHYLYMDSQDEHPGRTATVSMGALYPASEGICYVRFWYYIHNDNITADTGTLRLVREVNDGHRYPLLIRSGNYMDKWLQEVVVVSSGSPFYLLFEGETGDPFQTYIALDDVSVTPSCVSGVLPPSSNTTWCEPGQRACVGGECVAADFFCDCFVDCQDGSDERNCSLGWEAARPDSSVTTCSGRPEVALLPAHAKPPSPRVKMASVTVA</sequence>
<protein>
    <submittedName>
        <fullName evidence="4">MAM and LDL-receptor class A domain-containing protein 1</fullName>
    </submittedName>
</protein>
<evidence type="ECO:0000313" key="4">
    <source>
        <dbReference type="EMBL" id="KAG0713087.1"/>
    </source>
</evidence>
<dbReference type="InterPro" id="IPR023415">
    <property type="entry name" value="LDLR_class-A_CS"/>
</dbReference>
<comment type="caution">
    <text evidence="4">The sequence shown here is derived from an EMBL/GenBank/DDBJ whole genome shotgun (WGS) entry which is preliminary data.</text>
</comment>
<dbReference type="InterPro" id="IPR002172">
    <property type="entry name" value="LDrepeatLR_classA_rpt"/>
</dbReference>
<name>A0A8J5CM90_CHIOP</name>
<feature type="disulfide bond" evidence="2">
    <location>
        <begin position="85"/>
        <end position="100"/>
    </location>
</feature>
<evidence type="ECO:0000259" key="3">
    <source>
        <dbReference type="PROSITE" id="PS50060"/>
    </source>
</evidence>
<dbReference type="InterPro" id="IPR013320">
    <property type="entry name" value="ConA-like_dom_sf"/>
</dbReference>
<dbReference type="PANTHER" id="PTHR23282:SF101">
    <property type="entry name" value="MAM DOMAIN-CONTAINING PROTEIN"/>
    <property type="match status" value="1"/>
</dbReference>
<dbReference type="PANTHER" id="PTHR23282">
    <property type="entry name" value="APICAL ENDOSOMAL GLYCOPROTEIN PRECURSOR"/>
    <property type="match status" value="1"/>
</dbReference>
<feature type="disulfide bond" evidence="2">
    <location>
        <begin position="73"/>
        <end position="91"/>
    </location>
</feature>
<dbReference type="PRINTS" id="PR00020">
    <property type="entry name" value="MAMDOMAIN"/>
</dbReference>
<dbReference type="SMART" id="SM00192">
    <property type="entry name" value="LDLa"/>
    <property type="match status" value="2"/>
</dbReference>
<dbReference type="EMBL" id="JACEEZ010021770">
    <property type="protein sequence ID" value="KAG0713087.1"/>
    <property type="molecule type" value="Genomic_DNA"/>
</dbReference>
<comment type="caution">
    <text evidence="2">Lacks conserved residue(s) required for the propagation of feature annotation.</text>
</comment>
<dbReference type="Pfam" id="PF00629">
    <property type="entry name" value="MAM"/>
    <property type="match status" value="1"/>
</dbReference>
<dbReference type="SUPFAM" id="SSF49899">
    <property type="entry name" value="Concanavalin A-like lectins/glucanases"/>
    <property type="match status" value="1"/>
</dbReference>
<dbReference type="SUPFAM" id="SSF57424">
    <property type="entry name" value="LDL receptor-like module"/>
    <property type="match status" value="2"/>
</dbReference>
<dbReference type="SMART" id="SM00137">
    <property type="entry name" value="MAM"/>
    <property type="match status" value="1"/>
</dbReference>
<feature type="disulfide bond" evidence="2">
    <location>
        <begin position="283"/>
        <end position="295"/>
    </location>
</feature>
<feature type="domain" description="MAM" evidence="3">
    <location>
        <begin position="105"/>
        <end position="271"/>
    </location>
</feature>
<dbReference type="PROSITE" id="PS50060">
    <property type="entry name" value="MAM_2"/>
    <property type="match status" value="1"/>
</dbReference>
<evidence type="ECO:0000256" key="1">
    <source>
        <dbReference type="ARBA" id="ARBA00023157"/>
    </source>
</evidence>